<proteinExistence type="predicted"/>
<dbReference type="InterPro" id="IPR005821">
    <property type="entry name" value="Ion_trans_dom"/>
</dbReference>
<gene>
    <name evidence="7" type="ORF">HKK74_27720</name>
</gene>
<dbReference type="Gene3D" id="1.20.120.350">
    <property type="entry name" value="Voltage-gated potassium channels. Chain C"/>
    <property type="match status" value="1"/>
</dbReference>
<dbReference type="SUPFAM" id="SSF81324">
    <property type="entry name" value="Voltage-gated potassium channels"/>
    <property type="match status" value="1"/>
</dbReference>
<accession>A0ABR7LWX6</accession>
<dbReference type="Gene3D" id="1.10.287.70">
    <property type="match status" value="1"/>
</dbReference>
<evidence type="ECO:0000313" key="7">
    <source>
        <dbReference type="EMBL" id="MBC6469256.1"/>
    </source>
</evidence>
<keyword evidence="2 5" id="KW-0812">Transmembrane</keyword>
<keyword evidence="3 5" id="KW-1133">Transmembrane helix</keyword>
<comment type="subcellular location">
    <subcellularLocation>
        <location evidence="1">Membrane</location>
        <topology evidence="1">Multi-pass membrane protein</topology>
    </subcellularLocation>
</comment>
<keyword evidence="8" id="KW-1185">Reference proteome</keyword>
<feature type="domain" description="Ion transport" evidence="6">
    <location>
        <begin position="17"/>
        <end position="229"/>
    </location>
</feature>
<feature type="transmembrane region" description="Helical" evidence="5">
    <location>
        <begin position="196"/>
        <end position="219"/>
    </location>
</feature>
<evidence type="ECO:0000313" key="8">
    <source>
        <dbReference type="Proteomes" id="UP000805614"/>
    </source>
</evidence>
<dbReference type="InterPro" id="IPR027359">
    <property type="entry name" value="Volt_channel_dom_sf"/>
</dbReference>
<reference evidence="7 8" key="1">
    <citation type="submission" date="2020-06" db="EMBL/GenBank/DDBJ databases">
        <title>Actinomadura xiongansis sp. nov., isolated from soil of Baiyangdian.</title>
        <authorList>
            <person name="Zhang X."/>
        </authorList>
    </citation>
    <scope>NUCLEOTIDE SEQUENCE [LARGE SCALE GENOMIC DNA]</scope>
    <source>
        <strain evidence="7 8">HBUM206468</strain>
    </source>
</reference>
<dbReference type="Pfam" id="PF00520">
    <property type="entry name" value="Ion_trans"/>
    <property type="match status" value="1"/>
</dbReference>
<evidence type="ECO:0000256" key="3">
    <source>
        <dbReference type="ARBA" id="ARBA00022989"/>
    </source>
</evidence>
<name>A0ABR7LWX6_9ACTN</name>
<evidence type="ECO:0000256" key="1">
    <source>
        <dbReference type="ARBA" id="ARBA00004141"/>
    </source>
</evidence>
<keyword evidence="4 5" id="KW-0472">Membrane</keyword>
<evidence type="ECO:0000256" key="5">
    <source>
        <dbReference type="SAM" id="Phobius"/>
    </source>
</evidence>
<evidence type="ECO:0000256" key="4">
    <source>
        <dbReference type="ARBA" id="ARBA00023136"/>
    </source>
</evidence>
<evidence type="ECO:0000259" key="6">
    <source>
        <dbReference type="Pfam" id="PF00520"/>
    </source>
</evidence>
<dbReference type="EMBL" id="JABVEC010000025">
    <property type="protein sequence ID" value="MBC6469256.1"/>
    <property type="molecule type" value="Genomic_DNA"/>
</dbReference>
<dbReference type="RefSeq" id="WP_187246305.1">
    <property type="nucleotide sequence ID" value="NZ_BAAAOK010000040.1"/>
</dbReference>
<dbReference type="PANTHER" id="PTHR10037">
    <property type="entry name" value="VOLTAGE-GATED CATION CHANNEL CALCIUM AND SODIUM"/>
    <property type="match status" value="1"/>
</dbReference>
<feature type="transmembrane region" description="Helical" evidence="5">
    <location>
        <begin position="121"/>
        <end position="147"/>
    </location>
</feature>
<organism evidence="7 8">
    <name type="scientific">Actinomadura alba</name>
    <dbReference type="NCBI Taxonomy" id="406431"/>
    <lineage>
        <taxon>Bacteria</taxon>
        <taxon>Bacillati</taxon>
        <taxon>Actinomycetota</taxon>
        <taxon>Actinomycetes</taxon>
        <taxon>Streptosporangiales</taxon>
        <taxon>Thermomonosporaceae</taxon>
        <taxon>Actinomadura</taxon>
    </lineage>
</organism>
<dbReference type="PANTHER" id="PTHR10037:SF62">
    <property type="entry name" value="SODIUM CHANNEL PROTEIN 60E"/>
    <property type="match status" value="1"/>
</dbReference>
<feature type="transmembrane region" description="Helical" evidence="5">
    <location>
        <begin position="80"/>
        <end position="100"/>
    </location>
</feature>
<dbReference type="Proteomes" id="UP000805614">
    <property type="component" value="Unassembled WGS sequence"/>
</dbReference>
<evidence type="ECO:0000256" key="2">
    <source>
        <dbReference type="ARBA" id="ARBA00022692"/>
    </source>
</evidence>
<comment type="caution">
    <text evidence="7">The sequence shown here is derived from an EMBL/GenBank/DDBJ whole genome shotgun (WGS) entry which is preliminary data.</text>
</comment>
<protein>
    <submittedName>
        <fullName evidence="7">Ion transporter</fullName>
    </submittedName>
</protein>
<sequence>MTRRARIRTVVESRRTQQLVTMVIVVNAVTLGLETSPAMMERYGGVLHVIDRVALYVFVVELLAKAYVHRLRFVRDPWNIFDAVIVGISLAPHSGTLSVLRALRILRALRLISVVPSLRRVVSALLSAMPGMASIAALLGLVLYVAAVMATKLYGATHPEYFGDLGASLFTLFQVMTGEAWSEVARAVMEEHPSSWIFFVVFILICTFVVLNLFIAVVVRAMEEDEAQQGEGTERSDADLGQDTNAVMLAELAALRADIQALRGSYEHEMAARARVADDLAP</sequence>
<dbReference type="InterPro" id="IPR043203">
    <property type="entry name" value="VGCC_Ca_Na"/>
</dbReference>